<proteinExistence type="predicted"/>
<dbReference type="Proteomes" id="UP000683291">
    <property type="component" value="Chromosome 1"/>
</dbReference>
<dbReference type="InterPro" id="IPR011006">
    <property type="entry name" value="CheY-like_superfamily"/>
</dbReference>
<protein>
    <submittedName>
        <fullName evidence="3">Response regulator</fullName>
    </submittedName>
</protein>
<evidence type="ECO:0000313" key="4">
    <source>
        <dbReference type="Proteomes" id="UP000683291"/>
    </source>
</evidence>
<reference evidence="3" key="1">
    <citation type="submission" date="2021-04" db="EMBL/GenBank/DDBJ databases">
        <title>Complete genome sequence for Sulfitobacter sp. strain JK7-1.</title>
        <authorList>
            <person name="Park S.-J."/>
        </authorList>
    </citation>
    <scope>NUCLEOTIDE SEQUENCE</scope>
    <source>
        <strain evidence="3">JK7-1</strain>
    </source>
</reference>
<sequence>MMVDDEQIDQMMYRRIIDRSGMAEDVVGFTYAEEALAYLKEGDRPPVDLILLDINMPRMTGFEFLEAACAELGEAFNTSVVIMLTTSLNPRDKARAASFDMVRGYVNKPLEPENLRVAAEAVKEVAANRVA</sequence>
<dbReference type="InterPro" id="IPR052893">
    <property type="entry name" value="TCS_response_regulator"/>
</dbReference>
<dbReference type="EMBL" id="CP073581">
    <property type="protein sequence ID" value="QUJ78014.1"/>
    <property type="molecule type" value="Genomic_DNA"/>
</dbReference>
<dbReference type="PROSITE" id="PS50110">
    <property type="entry name" value="RESPONSE_REGULATORY"/>
    <property type="match status" value="1"/>
</dbReference>
<dbReference type="AlphaFoldDB" id="A0A975JGC7"/>
<accession>A0A975JGC7</accession>
<organism evidence="3 4">
    <name type="scientific">Sulfitobacter albidus</name>
    <dbReference type="NCBI Taxonomy" id="2829501"/>
    <lineage>
        <taxon>Bacteria</taxon>
        <taxon>Pseudomonadati</taxon>
        <taxon>Pseudomonadota</taxon>
        <taxon>Alphaproteobacteria</taxon>
        <taxon>Rhodobacterales</taxon>
        <taxon>Roseobacteraceae</taxon>
        <taxon>Sulfitobacter</taxon>
    </lineage>
</organism>
<dbReference type="KEGG" id="sual:KDD17_10110"/>
<dbReference type="PANTHER" id="PTHR44520:SF2">
    <property type="entry name" value="RESPONSE REGULATOR RCP1"/>
    <property type="match status" value="1"/>
</dbReference>
<evidence type="ECO:0000259" key="2">
    <source>
        <dbReference type="PROSITE" id="PS50110"/>
    </source>
</evidence>
<dbReference type="GO" id="GO:0000160">
    <property type="term" value="P:phosphorelay signal transduction system"/>
    <property type="evidence" value="ECO:0007669"/>
    <property type="project" value="InterPro"/>
</dbReference>
<feature type="domain" description="Response regulatory" evidence="2">
    <location>
        <begin position="1"/>
        <end position="123"/>
    </location>
</feature>
<keyword evidence="1" id="KW-0597">Phosphoprotein</keyword>
<evidence type="ECO:0000256" key="1">
    <source>
        <dbReference type="PROSITE-ProRule" id="PRU00169"/>
    </source>
</evidence>
<dbReference type="SMART" id="SM00448">
    <property type="entry name" value="REC"/>
    <property type="match status" value="1"/>
</dbReference>
<gene>
    <name evidence="3" type="ORF">KDD17_10110</name>
</gene>
<dbReference type="SUPFAM" id="SSF52172">
    <property type="entry name" value="CheY-like"/>
    <property type="match status" value="1"/>
</dbReference>
<keyword evidence="4" id="KW-1185">Reference proteome</keyword>
<dbReference type="Gene3D" id="3.40.50.2300">
    <property type="match status" value="1"/>
</dbReference>
<name>A0A975JGC7_9RHOB</name>
<dbReference type="Pfam" id="PF00072">
    <property type="entry name" value="Response_reg"/>
    <property type="match status" value="1"/>
</dbReference>
<dbReference type="InterPro" id="IPR001789">
    <property type="entry name" value="Sig_transdc_resp-reg_receiver"/>
</dbReference>
<evidence type="ECO:0000313" key="3">
    <source>
        <dbReference type="EMBL" id="QUJ78014.1"/>
    </source>
</evidence>
<feature type="modified residue" description="4-aspartylphosphate" evidence="1">
    <location>
        <position position="53"/>
    </location>
</feature>
<dbReference type="PANTHER" id="PTHR44520">
    <property type="entry name" value="RESPONSE REGULATOR RCP1-RELATED"/>
    <property type="match status" value="1"/>
</dbReference>